<dbReference type="EMBL" id="CEKZ01000003">
    <property type="protein sequence ID" value="CEQ04122.1"/>
    <property type="molecule type" value="Genomic_DNA"/>
</dbReference>
<dbReference type="InterPro" id="IPR002104">
    <property type="entry name" value="Integrase_catalytic"/>
</dbReference>
<evidence type="ECO:0000256" key="6">
    <source>
        <dbReference type="PROSITE-ProRule" id="PRU01248"/>
    </source>
</evidence>
<reference evidence="9 10" key="1">
    <citation type="submission" date="2015-01" db="EMBL/GenBank/DDBJ databases">
        <authorList>
            <person name="Aslett A.Martin."/>
            <person name="De Silva Nishadi"/>
        </authorList>
    </citation>
    <scope>NUCLEOTIDE SEQUENCE [LARGE SCALE GENOMIC DNA]</scope>
    <source>
        <strain evidence="9 10">R28058</strain>
    </source>
</reference>
<dbReference type="InterPro" id="IPR011010">
    <property type="entry name" value="DNA_brk_join_enz"/>
</dbReference>
<gene>
    <name evidence="9" type="primary">Int-Tn_2</name>
    <name evidence="9" type="ORF">R28058_18551</name>
</gene>
<dbReference type="InterPro" id="IPR044068">
    <property type="entry name" value="CB"/>
</dbReference>
<dbReference type="Pfam" id="PF14659">
    <property type="entry name" value="Phage_int_SAM_3"/>
    <property type="match status" value="1"/>
</dbReference>
<evidence type="ECO:0000259" key="8">
    <source>
        <dbReference type="PROSITE" id="PS51900"/>
    </source>
</evidence>
<dbReference type="InterPro" id="IPR004107">
    <property type="entry name" value="Integrase_SAM-like_N"/>
</dbReference>
<sequence>MMNDIKSVFIRKRNNNFNVYVEYVDSETGKLKQKSQGKYSNKKDAEKHLIEIKNSINNNKFVITKDITFVERCIAYMNDDAKDFSPVTLSTRNVVLKASIKPFFKDMKLTDVTPSVLQSFANYIYKNHTQQSAKVRLAFVKAVLNEAYRLREINDNPTHFIKTPKSSVKDVRIPDVYSKEEVKKVIDKLEGSTIEIPILLMLTLGLRCGEVCGLRWEDIDFENNIISINKTLTYVNKKGFIYKDPKTKGSIRSLSAPIELMTKLKKLKIQHNKLRLENIIETKFGNLVCLNSILNPYSEPTLLKSWYRFLEKNNIKKITLHDLRHTHATLLILAGTDVKTVSDRLGHTDIKMTLNTYSHVLKEMDRKASDNISNLMFK</sequence>
<dbReference type="SUPFAM" id="SSF56349">
    <property type="entry name" value="DNA breaking-rejoining enzymes"/>
    <property type="match status" value="1"/>
</dbReference>
<dbReference type="Pfam" id="PF14657">
    <property type="entry name" value="Arm-DNA-bind_4"/>
    <property type="match status" value="1"/>
</dbReference>
<dbReference type="InterPro" id="IPR013762">
    <property type="entry name" value="Integrase-like_cat_sf"/>
</dbReference>
<dbReference type="GO" id="GO:0015074">
    <property type="term" value="P:DNA integration"/>
    <property type="evidence" value="ECO:0007669"/>
    <property type="project" value="UniProtKB-KW"/>
</dbReference>
<dbReference type="GO" id="GO:0006310">
    <property type="term" value="P:DNA recombination"/>
    <property type="evidence" value="ECO:0007669"/>
    <property type="project" value="UniProtKB-KW"/>
</dbReference>
<comment type="function">
    <text evidence="1">Site-specific tyrosine recombinase, which acts by catalyzing the cutting and rejoining of the recombining DNA molecules.</text>
</comment>
<dbReference type="Pfam" id="PF00589">
    <property type="entry name" value="Phage_integrase"/>
    <property type="match status" value="1"/>
</dbReference>
<evidence type="ECO:0000256" key="4">
    <source>
        <dbReference type="ARBA" id="ARBA00023125"/>
    </source>
</evidence>
<dbReference type="InterPro" id="IPR050090">
    <property type="entry name" value="Tyrosine_recombinase_XerCD"/>
</dbReference>
<accession>A0A0C7QU14</accession>
<feature type="domain" description="Tyr recombinase" evidence="7">
    <location>
        <begin position="172"/>
        <end position="370"/>
    </location>
</feature>
<dbReference type="PANTHER" id="PTHR30349:SF64">
    <property type="entry name" value="PROPHAGE INTEGRASE INTD-RELATED"/>
    <property type="match status" value="1"/>
</dbReference>
<keyword evidence="5" id="KW-0233">DNA recombination</keyword>
<dbReference type="Gene3D" id="1.10.443.10">
    <property type="entry name" value="Intergrase catalytic core"/>
    <property type="match status" value="1"/>
</dbReference>
<feature type="domain" description="Core-binding (CB)" evidence="8">
    <location>
        <begin position="64"/>
        <end position="148"/>
    </location>
</feature>
<dbReference type="PROSITE" id="PS51898">
    <property type="entry name" value="TYR_RECOMBINASE"/>
    <property type="match status" value="1"/>
</dbReference>
<organism evidence="9 10">
    <name type="scientific">Paraclostridium sordellii</name>
    <name type="common">Clostridium sordellii</name>
    <dbReference type="NCBI Taxonomy" id="1505"/>
    <lineage>
        <taxon>Bacteria</taxon>
        <taxon>Bacillati</taxon>
        <taxon>Bacillota</taxon>
        <taxon>Clostridia</taxon>
        <taxon>Peptostreptococcales</taxon>
        <taxon>Peptostreptococcaceae</taxon>
        <taxon>Paraclostridium</taxon>
    </lineage>
</organism>
<dbReference type="CDD" id="cd01189">
    <property type="entry name" value="INT_ICEBs1_C_like"/>
    <property type="match status" value="1"/>
</dbReference>
<evidence type="ECO:0000256" key="1">
    <source>
        <dbReference type="ARBA" id="ARBA00003283"/>
    </source>
</evidence>
<evidence type="ECO:0000256" key="5">
    <source>
        <dbReference type="ARBA" id="ARBA00023172"/>
    </source>
</evidence>
<proteinExistence type="inferred from homology"/>
<keyword evidence="4 6" id="KW-0238">DNA-binding</keyword>
<keyword evidence="3" id="KW-0229">DNA integration</keyword>
<evidence type="ECO:0000259" key="7">
    <source>
        <dbReference type="PROSITE" id="PS51898"/>
    </source>
</evidence>
<dbReference type="PROSITE" id="PS51900">
    <property type="entry name" value="CB"/>
    <property type="match status" value="1"/>
</dbReference>
<dbReference type="InterPro" id="IPR010998">
    <property type="entry name" value="Integrase_recombinase_N"/>
</dbReference>
<evidence type="ECO:0000256" key="3">
    <source>
        <dbReference type="ARBA" id="ARBA00022908"/>
    </source>
</evidence>
<comment type="similarity">
    <text evidence="2">Belongs to the 'phage' integrase family.</text>
</comment>
<dbReference type="Proteomes" id="UP000049127">
    <property type="component" value="Unassembled WGS sequence"/>
</dbReference>
<dbReference type="InterPro" id="IPR028259">
    <property type="entry name" value="AP2-like_int_N"/>
</dbReference>
<dbReference type="RefSeq" id="WP_261290987.1">
    <property type="nucleotide sequence ID" value="NZ_CEKZ01000003.1"/>
</dbReference>
<dbReference type="GO" id="GO:0003677">
    <property type="term" value="F:DNA binding"/>
    <property type="evidence" value="ECO:0007669"/>
    <property type="project" value="UniProtKB-UniRule"/>
</dbReference>
<dbReference type="PANTHER" id="PTHR30349">
    <property type="entry name" value="PHAGE INTEGRASE-RELATED"/>
    <property type="match status" value="1"/>
</dbReference>
<dbReference type="AlphaFoldDB" id="A0A0C7QU14"/>
<protein>
    <submittedName>
        <fullName evidence="9">Integrase</fullName>
    </submittedName>
</protein>
<name>A0A0C7QU14_PARSO</name>
<evidence type="ECO:0000256" key="2">
    <source>
        <dbReference type="ARBA" id="ARBA00008857"/>
    </source>
</evidence>
<evidence type="ECO:0000313" key="9">
    <source>
        <dbReference type="EMBL" id="CEQ04122.1"/>
    </source>
</evidence>
<dbReference type="Gene3D" id="1.10.150.130">
    <property type="match status" value="1"/>
</dbReference>
<evidence type="ECO:0000313" key="10">
    <source>
        <dbReference type="Proteomes" id="UP000049127"/>
    </source>
</evidence>